<dbReference type="GO" id="GO:0017006">
    <property type="term" value="P:protein-tetrapyrrole linkage"/>
    <property type="evidence" value="ECO:0007669"/>
    <property type="project" value="UniProtKB-UniRule"/>
</dbReference>
<evidence type="ECO:0000313" key="4">
    <source>
        <dbReference type="EMBL" id="AFZ58555.1"/>
    </source>
</evidence>
<keyword evidence="5" id="KW-1185">Reference proteome</keyword>
<dbReference type="AlphaFoldDB" id="K9ZJP2"/>
<dbReference type="GO" id="GO:0016829">
    <property type="term" value="F:lyase activity"/>
    <property type="evidence" value="ECO:0007669"/>
    <property type="project" value="UniProtKB-KW"/>
</dbReference>
<dbReference type="PANTHER" id="PTHR35137:SF1">
    <property type="entry name" value="CHROMOPHORE LYASE CRL, CHLOROPLASTIC"/>
    <property type="match status" value="1"/>
</dbReference>
<dbReference type="eggNOG" id="ENOG502Z877">
    <property type="taxonomic scope" value="Bacteria"/>
</dbReference>
<accession>K9ZJP2</accession>
<dbReference type="HOGENOM" id="CLU_092589_0_0_3"/>
<gene>
    <name evidence="3" type="primary">cpcT</name>
    <name evidence="4" type="ordered locus">Anacy_3145</name>
</gene>
<proteinExistence type="inferred from homology"/>
<dbReference type="EC" id="4.-.-.-" evidence="3"/>
<evidence type="ECO:0000313" key="5">
    <source>
        <dbReference type="Proteomes" id="UP000010474"/>
    </source>
</evidence>
<keyword evidence="2 3" id="KW-0456">Lyase</keyword>
<comment type="similarity">
    <text evidence="1 3">Belongs to the CpcT/CpeT biliprotein lyase family.</text>
</comment>
<dbReference type="Pfam" id="PF06206">
    <property type="entry name" value="CpeT"/>
    <property type="match status" value="1"/>
</dbReference>
<reference evidence="5" key="1">
    <citation type="journal article" date="2013" name="Proc. Natl. Acad. Sci. U.S.A.">
        <title>Improving the coverage of the cyanobacterial phylum using diversity-driven genome sequencing.</title>
        <authorList>
            <person name="Shih P.M."/>
            <person name="Wu D."/>
            <person name="Latifi A."/>
            <person name="Axen S.D."/>
            <person name="Fewer D.P."/>
            <person name="Talla E."/>
            <person name="Calteau A."/>
            <person name="Cai F."/>
            <person name="Tandeau de Marsac N."/>
            <person name="Rippka R."/>
            <person name="Herdman M."/>
            <person name="Sivonen K."/>
            <person name="Coursin T."/>
            <person name="Laurent T."/>
            <person name="Goodwin L."/>
            <person name="Nolan M."/>
            <person name="Davenport K.W."/>
            <person name="Han C.S."/>
            <person name="Rubin E.M."/>
            <person name="Eisen J.A."/>
            <person name="Woyke T."/>
            <person name="Gugger M."/>
            <person name="Kerfeld C.A."/>
        </authorList>
    </citation>
    <scope>NUCLEOTIDE SEQUENCE [LARGE SCALE GENOMIC DNA]</scope>
    <source>
        <strain evidence="5">ATCC 27899 / PCC 7122</strain>
    </source>
</reference>
<dbReference type="STRING" id="272123.Anacy_3145"/>
<dbReference type="InterPro" id="IPR038672">
    <property type="entry name" value="CpcT/CpeT_sf"/>
</dbReference>
<dbReference type="EMBL" id="CP003659">
    <property type="protein sequence ID" value="AFZ58555.1"/>
    <property type="molecule type" value="Genomic_DNA"/>
</dbReference>
<dbReference type="KEGG" id="acy:Anacy_3145"/>
<comment type="function">
    <text evidence="3">Covalently attaches a chromophore to Cys residue(s) of phycobiliproteins.</text>
</comment>
<evidence type="ECO:0000256" key="3">
    <source>
        <dbReference type="HAMAP-Rule" id="MF_01460"/>
    </source>
</evidence>
<dbReference type="CDD" id="cd16338">
    <property type="entry name" value="CpcT"/>
    <property type="match status" value="1"/>
</dbReference>
<sequence>MSKIQNPKSKIAMTHSTDIATLARWMAADFSNQAQVFENPAFFAHIRVCMRPLPYSLLSGVSLFVEQAYDYMLNDPYRLRVLKLMTAEDKIYIENYTVKNEKDFFGASRDLARLQTLTSDRLEKLSGCNMIVEWAGNHFKGTVEPGKGCMVVRNGQTTYLDSDFEIDGEKFISRDRGRNPETDEHVWGSVAGPFYFVRWGNFADEVKISSDS</sequence>
<name>K9ZJP2_ANACC</name>
<dbReference type="PANTHER" id="PTHR35137">
    <property type="entry name" value="CHROMOPHORE LYASE CRL, CHLOROPLASTIC"/>
    <property type="match status" value="1"/>
</dbReference>
<evidence type="ECO:0000256" key="1">
    <source>
        <dbReference type="ARBA" id="ARBA00008206"/>
    </source>
</evidence>
<dbReference type="PATRIC" id="fig|272123.3.peg.3429"/>
<dbReference type="Gene3D" id="2.40.128.590">
    <property type="entry name" value="CpcT/CpeT domain"/>
    <property type="match status" value="1"/>
</dbReference>
<dbReference type="InterPro" id="IPR010404">
    <property type="entry name" value="CpcT/CpeT"/>
</dbReference>
<dbReference type="HAMAP" id="MF_01460">
    <property type="entry name" value="Chrphore_lyase_CpxT"/>
    <property type="match status" value="1"/>
</dbReference>
<evidence type="ECO:0000256" key="2">
    <source>
        <dbReference type="ARBA" id="ARBA00023239"/>
    </source>
</evidence>
<protein>
    <recommendedName>
        <fullName evidence="3">Chromophore lyase CpcT/CpeT</fullName>
        <ecNumber evidence="3">4.-.-.-</ecNumber>
    </recommendedName>
</protein>
<organism evidence="4 5">
    <name type="scientific">Anabaena cylindrica (strain ATCC 27899 / PCC 7122)</name>
    <dbReference type="NCBI Taxonomy" id="272123"/>
    <lineage>
        <taxon>Bacteria</taxon>
        <taxon>Bacillati</taxon>
        <taxon>Cyanobacteriota</taxon>
        <taxon>Cyanophyceae</taxon>
        <taxon>Nostocales</taxon>
        <taxon>Nostocaceae</taxon>
        <taxon>Anabaena</taxon>
    </lineage>
</organism>
<dbReference type="Proteomes" id="UP000010474">
    <property type="component" value="Chromosome"/>
</dbReference>